<evidence type="ECO:0000313" key="1">
    <source>
        <dbReference type="EMBL" id="GJJ67966.1"/>
    </source>
</evidence>
<dbReference type="Gene3D" id="3.80.10.10">
    <property type="entry name" value="Ribonuclease Inhibitor"/>
    <property type="match status" value="1"/>
</dbReference>
<reference evidence="1" key="1">
    <citation type="submission" date="2021-11" db="EMBL/GenBank/DDBJ databases">
        <authorList>
            <person name="Herlambang A."/>
            <person name="Guo Y."/>
            <person name="Takashima Y."/>
            <person name="Nishizawa T."/>
        </authorList>
    </citation>
    <scope>NUCLEOTIDE SEQUENCE</scope>
    <source>
        <strain evidence="1">E1425</strain>
    </source>
</reference>
<gene>
    <name evidence="1" type="ORF">EMPS_00312</name>
</gene>
<dbReference type="OrthoDB" id="2401745at2759"/>
<organism evidence="1 2">
    <name type="scientific">Entomortierella parvispora</name>
    <dbReference type="NCBI Taxonomy" id="205924"/>
    <lineage>
        <taxon>Eukaryota</taxon>
        <taxon>Fungi</taxon>
        <taxon>Fungi incertae sedis</taxon>
        <taxon>Mucoromycota</taxon>
        <taxon>Mortierellomycotina</taxon>
        <taxon>Mortierellomycetes</taxon>
        <taxon>Mortierellales</taxon>
        <taxon>Mortierellaceae</taxon>
        <taxon>Entomortierella</taxon>
    </lineage>
</organism>
<accession>A0A9P3H0D7</accession>
<dbReference type="EMBL" id="BQFW01000001">
    <property type="protein sequence ID" value="GJJ67966.1"/>
    <property type="molecule type" value="Genomic_DNA"/>
</dbReference>
<keyword evidence="2" id="KW-1185">Reference proteome</keyword>
<dbReference type="InterPro" id="IPR032675">
    <property type="entry name" value="LRR_dom_sf"/>
</dbReference>
<dbReference type="SUPFAM" id="SSF52047">
    <property type="entry name" value="RNI-like"/>
    <property type="match status" value="1"/>
</dbReference>
<proteinExistence type="predicted"/>
<sequence length="494" mass="55925">MHAALELPELRDLIGRYLSTQDLVHCMGTCHAWLHTFEPLLWSGLKLYDSRSYASADALQSHAPLISSLSFTGRFPDEYFEVKCSNLQSFSYCGSTMVQSRIGLLTKFIRAHKESLGSMDILLYGHTPEEFLWDAIAHCSRLESLALRFAEVLKQDSVVFWTSLQNLVSLTLTDALVPYDGVFFNESLKTPSLSPILRKLKHVYFARLRGLRSEDQMQLLEKCPNLLSIYWRGIGFSIRFAMERFTQYLQTGKWPGLVSLDVTGDEVLDELLAKMLQSKANSGVRKPQSLMLTKTGFGSKSFAAIQEEGTLVQSIQTLDLHACFSVSSKMLQKMLETMPNLKHLSADRICEKDIVMGSNWICHGLEHLEILIDLNDDNRCLSLVARQERMYDRLALLTRLKVLGVTRYAAGSASSDSATKMTHLLENGLGRLATLKRLRSFKFSPGHQWMSEDEILWMIKHWPQLESVSSGLTQDFGLGFSLIRQLDQHGIKTL</sequence>
<protein>
    <recommendedName>
        <fullName evidence="3">F-box domain-containing protein</fullName>
    </recommendedName>
</protein>
<evidence type="ECO:0008006" key="3">
    <source>
        <dbReference type="Google" id="ProtNLM"/>
    </source>
</evidence>
<dbReference type="AlphaFoldDB" id="A0A9P3H0D7"/>
<reference evidence="1" key="2">
    <citation type="journal article" date="2022" name="Microbiol. Resour. Announc.">
        <title>Whole-Genome Sequence of Entomortierella parvispora E1425, a Mucoromycotan Fungus Associated with Burkholderiaceae-Related Endosymbiotic Bacteria.</title>
        <authorList>
            <person name="Herlambang A."/>
            <person name="Guo Y."/>
            <person name="Takashima Y."/>
            <person name="Narisawa K."/>
            <person name="Ohta H."/>
            <person name="Nishizawa T."/>
        </authorList>
    </citation>
    <scope>NUCLEOTIDE SEQUENCE</scope>
    <source>
        <strain evidence="1">E1425</strain>
    </source>
</reference>
<evidence type="ECO:0000313" key="2">
    <source>
        <dbReference type="Proteomes" id="UP000827284"/>
    </source>
</evidence>
<dbReference type="Proteomes" id="UP000827284">
    <property type="component" value="Unassembled WGS sequence"/>
</dbReference>
<comment type="caution">
    <text evidence="1">The sequence shown here is derived from an EMBL/GenBank/DDBJ whole genome shotgun (WGS) entry which is preliminary data.</text>
</comment>
<name>A0A9P3H0D7_9FUNG</name>